<dbReference type="Proteomes" id="UP000183413">
    <property type="component" value="Unassembled WGS sequence"/>
</dbReference>
<gene>
    <name evidence="4" type="ORF">SAMN04489713_103570</name>
</gene>
<evidence type="ECO:0000313" key="5">
    <source>
        <dbReference type="Proteomes" id="UP000183413"/>
    </source>
</evidence>
<proteinExistence type="predicted"/>
<dbReference type="InterPro" id="IPR020959">
    <property type="entry name" value="ArabinofuranosylTrfase_AftA_C"/>
</dbReference>
<feature type="transmembrane region" description="Helical" evidence="2">
    <location>
        <begin position="71"/>
        <end position="88"/>
    </location>
</feature>
<dbReference type="FunCoup" id="A0A1I5DBU1">
    <property type="interactions" value="6"/>
</dbReference>
<keyword evidence="2" id="KW-1133">Transmembrane helix</keyword>
<feature type="transmembrane region" description="Helical" evidence="2">
    <location>
        <begin position="368"/>
        <end position="385"/>
    </location>
</feature>
<feature type="transmembrane region" description="Helical" evidence="2">
    <location>
        <begin position="437"/>
        <end position="458"/>
    </location>
</feature>
<dbReference type="Pfam" id="PF12249">
    <property type="entry name" value="AftA_C"/>
    <property type="match status" value="1"/>
</dbReference>
<evidence type="ECO:0000256" key="2">
    <source>
        <dbReference type="SAM" id="Phobius"/>
    </source>
</evidence>
<feature type="transmembrane region" description="Helical" evidence="2">
    <location>
        <begin position="251"/>
        <end position="284"/>
    </location>
</feature>
<dbReference type="AlphaFoldDB" id="A0A1I5DBU1"/>
<feature type="region of interest" description="Disordered" evidence="1">
    <location>
        <begin position="1"/>
        <end position="25"/>
    </location>
</feature>
<reference evidence="4 5" key="1">
    <citation type="submission" date="2016-10" db="EMBL/GenBank/DDBJ databases">
        <authorList>
            <person name="de Groot N.N."/>
        </authorList>
    </citation>
    <scope>NUCLEOTIDE SEQUENCE [LARGE SCALE GENOMIC DNA]</scope>
    <source>
        <strain evidence="4 5">DSM 43067</strain>
    </source>
</reference>
<protein>
    <submittedName>
        <fullName evidence="4">Arabinofuranosyltransferase A C terminal</fullName>
    </submittedName>
</protein>
<organism evidence="4 5">
    <name type="scientific">Actinomadura madurae</name>
    <dbReference type="NCBI Taxonomy" id="1993"/>
    <lineage>
        <taxon>Bacteria</taxon>
        <taxon>Bacillati</taxon>
        <taxon>Actinomycetota</taxon>
        <taxon>Actinomycetes</taxon>
        <taxon>Streptosporangiales</taxon>
        <taxon>Thermomonosporaceae</taxon>
        <taxon>Actinomadura</taxon>
    </lineage>
</organism>
<feature type="transmembrane region" description="Helical" evidence="2">
    <location>
        <begin position="205"/>
        <end position="221"/>
    </location>
</feature>
<evidence type="ECO:0000256" key="1">
    <source>
        <dbReference type="SAM" id="MobiDB-lite"/>
    </source>
</evidence>
<dbReference type="RefSeq" id="WP_021594695.1">
    <property type="nucleotide sequence ID" value="NZ_CP083237.1"/>
</dbReference>
<feature type="transmembrane region" description="Helical" evidence="2">
    <location>
        <begin position="342"/>
        <end position="362"/>
    </location>
</feature>
<accession>A0A1I5DBU1</accession>
<dbReference type="GO" id="GO:0016757">
    <property type="term" value="F:glycosyltransferase activity"/>
    <property type="evidence" value="ECO:0007669"/>
    <property type="project" value="InterPro"/>
</dbReference>
<keyword evidence="2" id="KW-0472">Membrane</keyword>
<keyword evidence="4" id="KW-0808">Transferase</keyword>
<evidence type="ECO:0000313" key="4">
    <source>
        <dbReference type="EMBL" id="SFN96587.1"/>
    </source>
</evidence>
<feature type="transmembrane region" description="Helical" evidence="2">
    <location>
        <begin position="296"/>
        <end position="321"/>
    </location>
</feature>
<feature type="domain" description="Arabinofuranosyltransferase AftA C-terminal" evidence="3">
    <location>
        <begin position="522"/>
        <end position="608"/>
    </location>
</feature>
<evidence type="ECO:0000259" key="3">
    <source>
        <dbReference type="Pfam" id="PF12249"/>
    </source>
</evidence>
<name>A0A1I5DBU1_9ACTN</name>
<dbReference type="GO" id="GO:0005886">
    <property type="term" value="C:plasma membrane"/>
    <property type="evidence" value="ECO:0007669"/>
    <property type="project" value="InterPro"/>
</dbReference>
<feature type="transmembrane region" description="Helical" evidence="2">
    <location>
        <begin position="95"/>
        <end position="115"/>
    </location>
</feature>
<dbReference type="InParanoid" id="A0A1I5DBU1"/>
<feature type="transmembrane region" description="Helical" evidence="2">
    <location>
        <begin position="227"/>
        <end position="244"/>
    </location>
</feature>
<sequence>MPHEQAVDRTEERTGGGRPADDTPRSERALRRLLRNPGSVALVTWLVSLPVAFSAPSLLDLSPFTPEGFRLPLQVAAVAALLLGGVALRSRGPAVVGAAAGVLASFMALVIRTALAGTPFGYGGVHGDTGRITAMAVQYTRSWTTDDGIVGAPSEYPPLLPFVVGKVAALVDTPAWRLLGTAEALLVSASVVAGFALWCRLTTPVPALMISVAQLLVFGVPSKPHEVLALAVFVPLVLSVLARPPRGRLPWLAAGLITGAVCLTYHAWVVFSVPGLLVLGWWTWRKEPDRSAYLGYLARITAVVAVVTAWYTVPYVGAMLAGGQQVGDTFDSKRISEQPFPFLSLHPVALAELAGLVGLLRYVRRQWWAPPLLAVIGGCYVYRAVNMVRWSATGHSGLFYYTLPLIEISLLAGATLSAATAMPHVTGWLSRRMRRPFVTGAGVLGTTALVGLTAAGYATSWMPRMSDGAPATDRSGPALAALAHYQRSPDGGLPQSSPETGDPVRLARAVGITDWDYLPVAEIERLVRSTRPGDRRPRVLSHDEQVFAFLPWRGFIGVDRSGAQGPTRYDDRYAELERLALITDPAAFAEATRHTRFGSIDVFVLRGRGGQLVWKGLRVTGTILFRPAQFDPAAFRVASPAPGVFVAVRRP</sequence>
<dbReference type="GeneID" id="99651198"/>
<feature type="transmembrane region" description="Helical" evidence="2">
    <location>
        <begin position="40"/>
        <end position="59"/>
    </location>
</feature>
<dbReference type="GO" id="GO:0044038">
    <property type="term" value="P:cell wall macromolecule biosynthetic process"/>
    <property type="evidence" value="ECO:0007669"/>
    <property type="project" value="InterPro"/>
</dbReference>
<dbReference type="EMBL" id="FOVH01000003">
    <property type="protein sequence ID" value="SFN96587.1"/>
    <property type="molecule type" value="Genomic_DNA"/>
</dbReference>
<dbReference type="STRING" id="1993.SAMN04489713_103570"/>
<keyword evidence="2" id="KW-0812">Transmembrane</keyword>
<keyword evidence="5" id="KW-1185">Reference proteome</keyword>